<evidence type="ECO:0000256" key="1">
    <source>
        <dbReference type="ARBA" id="ARBA00023002"/>
    </source>
</evidence>
<dbReference type="EMBL" id="VTOX01000005">
    <property type="protein sequence ID" value="NKE67217.1"/>
    <property type="molecule type" value="Genomic_DNA"/>
</dbReference>
<dbReference type="GO" id="GO:0051287">
    <property type="term" value="F:NAD binding"/>
    <property type="evidence" value="ECO:0007669"/>
    <property type="project" value="InterPro"/>
</dbReference>
<evidence type="ECO:0000313" key="5">
    <source>
        <dbReference type="EMBL" id="NKE67217.1"/>
    </source>
</evidence>
<feature type="domain" description="NADH:ubiquinone oxidoreductase 30kDa subunit" evidence="3">
    <location>
        <begin position="24"/>
        <end position="134"/>
    </location>
</feature>
<dbReference type="Pfam" id="PF00346">
    <property type="entry name" value="Complex1_49kDa"/>
    <property type="match status" value="1"/>
</dbReference>
<keyword evidence="2" id="KW-0520">NAD</keyword>
<dbReference type="RefSeq" id="WP_168108344.1">
    <property type="nucleotide sequence ID" value="NZ_VTOX01000005.1"/>
</dbReference>
<comment type="caution">
    <text evidence="5">The sequence shown here is derived from an EMBL/GenBank/DDBJ whole genome shotgun (WGS) entry which is preliminary data.</text>
</comment>
<dbReference type="InterPro" id="IPR001268">
    <property type="entry name" value="NADH_UbQ_OxRdtase_30kDa_su"/>
</dbReference>
<dbReference type="GO" id="GO:0008137">
    <property type="term" value="F:NADH dehydrogenase (ubiquinone) activity"/>
    <property type="evidence" value="ECO:0007669"/>
    <property type="project" value="InterPro"/>
</dbReference>
<evidence type="ECO:0000259" key="4">
    <source>
        <dbReference type="Pfam" id="PF00346"/>
    </source>
</evidence>
<dbReference type="PANTHER" id="PTHR43485:SF1">
    <property type="entry name" value="FORMATE HYDROGENLYASE SUBUNIT 5-RELATED"/>
    <property type="match status" value="1"/>
</dbReference>
<sequence>MPLSGLNLDAKRLDGPLPMWRASVDHLQWLAAARTVAAGGGRLLALWGVDRSRGNEPGLAVCAAYAVREGLYWLDLPLGGEGSYPDIANLFPFAGRMQRAAADLLGIVAEGAQDRRPWFNHGAWPAEYQPLRRGAAATAVTPLPVQDYPFVRVEGDGVHEIPVGPVHAGTIEPGHFRFSVVGEKVLRLEQRLGYTHKGIEQRFIGLPALEGHRLAGRVSGDSTVGFAWAYCMAVEGALGVAVPQRAQWLRALLLERERVANHLGDLGALGNDAALGFGLAQFSRLREDWLRLSGEVFGHRLTMDCVAPGGVACDVDGPARDRLLRQCDAIEPQVRTMDSIYESHAGLQDRFATAGIVAPTLAAQLGLTGLAARASGRVTDLRCDQPWPPYDELRVVAAGEQAGDVAARVAVRFHETFESLRLIRELCTRLPAGPARVDLAPPRGAGAGRVEGWRGEVFVALELAADGSILRCHCHDPSWQNWPVLEHAIIGNIVPDFPLINKSFNLSYSGVDL</sequence>
<evidence type="ECO:0000256" key="2">
    <source>
        <dbReference type="ARBA" id="ARBA00023027"/>
    </source>
</evidence>
<dbReference type="GO" id="GO:0048038">
    <property type="term" value="F:quinone binding"/>
    <property type="evidence" value="ECO:0007669"/>
    <property type="project" value="InterPro"/>
</dbReference>
<proteinExistence type="predicted"/>
<dbReference type="Pfam" id="PF00329">
    <property type="entry name" value="Complex1_30kDa"/>
    <property type="match status" value="1"/>
</dbReference>
<evidence type="ECO:0000259" key="3">
    <source>
        <dbReference type="Pfam" id="PF00329"/>
    </source>
</evidence>
<dbReference type="InterPro" id="IPR052197">
    <property type="entry name" value="ComplexI_49kDa-like"/>
</dbReference>
<dbReference type="GO" id="GO:0016651">
    <property type="term" value="F:oxidoreductase activity, acting on NAD(P)H"/>
    <property type="evidence" value="ECO:0007669"/>
    <property type="project" value="InterPro"/>
</dbReference>
<dbReference type="InterPro" id="IPR029014">
    <property type="entry name" value="NiFe-Hase_large"/>
</dbReference>
<organism evidence="5 6">
    <name type="scientific">Ramlibacter lithotrophicus</name>
    <dbReference type="NCBI Taxonomy" id="2606681"/>
    <lineage>
        <taxon>Bacteria</taxon>
        <taxon>Pseudomonadati</taxon>
        <taxon>Pseudomonadota</taxon>
        <taxon>Betaproteobacteria</taxon>
        <taxon>Burkholderiales</taxon>
        <taxon>Comamonadaceae</taxon>
        <taxon>Ramlibacter</taxon>
    </lineage>
</organism>
<protein>
    <submittedName>
        <fullName evidence="5">Ni,Fe-hydrogenase III large subunit</fullName>
    </submittedName>
</protein>
<evidence type="ECO:0000313" key="6">
    <source>
        <dbReference type="Proteomes" id="UP000521868"/>
    </source>
</evidence>
<accession>A0A7X6DHE6</accession>
<name>A0A7X6DHE6_9BURK</name>
<dbReference type="PANTHER" id="PTHR43485">
    <property type="entry name" value="HYDROGENASE-4 COMPONENT G"/>
    <property type="match status" value="1"/>
</dbReference>
<keyword evidence="1" id="KW-0560">Oxidoreductase</keyword>
<dbReference type="SUPFAM" id="SSF56762">
    <property type="entry name" value="HydB/Nqo4-like"/>
    <property type="match status" value="1"/>
</dbReference>
<dbReference type="Proteomes" id="UP000521868">
    <property type="component" value="Unassembled WGS sequence"/>
</dbReference>
<dbReference type="Gene3D" id="1.10.645.10">
    <property type="entry name" value="Cytochrome-c3 Hydrogenase, chain B"/>
    <property type="match status" value="1"/>
</dbReference>
<dbReference type="InterPro" id="IPR037232">
    <property type="entry name" value="NADH_quin_OxRdtase_su_C/D-like"/>
</dbReference>
<dbReference type="AlphaFoldDB" id="A0A7X6DHE6"/>
<keyword evidence="6" id="KW-1185">Reference proteome</keyword>
<gene>
    <name evidence="5" type="ORF">RAMLITH_15440</name>
</gene>
<feature type="domain" description="NADH-quinone oxidoreductase subunit D" evidence="4">
    <location>
        <begin position="283"/>
        <end position="437"/>
    </location>
</feature>
<dbReference type="InterPro" id="IPR001135">
    <property type="entry name" value="NADH_Q_OxRdtase_suD"/>
</dbReference>
<dbReference type="SUPFAM" id="SSF143243">
    <property type="entry name" value="Nqo5-like"/>
    <property type="match status" value="1"/>
</dbReference>
<reference evidence="5 6" key="1">
    <citation type="journal article" date="2020" name="Nature">
        <title>Bacterial chemolithoautotrophy via manganese oxidation.</title>
        <authorList>
            <person name="Yu H."/>
            <person name="Leadbetter J.R."/>
        </authorList>
    </citation>
    <scope>NUCLEOTIDE SEQUENCE [LARGE SCALE GENOMIC DNA]</scope>
    <source>
        <strain evidence="5 6">RBP-1</strain>
    </source>
</reference>